<organism evidence="8 9">
    <name type="scientific">Qipengyuania qiaonensis</name>
    <dbReference type="NCBI Taxonomy" id="2867240"/>
    <lineage>
        <taxon>Bacteria</taxon>
        <taxon>Pseudomonadati</taxon>
        <taxon>Pseudomonadota</taxon>
        <taxon>Alphaproteobacteria</taxon>
        <taxon>Sphingomonadales</taxon>
        <taxon>Erythrobacteraceae</taxon>
        <taxon>Qipengyuania</taxon>
    </lineage>
</organism>
<dbReference type="RefSeq" id="WP_221558944.1">
    <property type="nucleotide sequence ID" value="NZ_JAIGNO010000008.1"/>
</dbReference>
<evidence type="ECO:0000256" key="1">
    <source>
        <dbReference type="ARBA" id="ARBA00001070"/>
    </source>
</evidence>
<keyword evidence="9" id="KW-1185">Reference proteome</keyword>
<dbReference type="PRINTS" id="PR00862">
    <property type="entry name" value="PROLIGOPTASE"/>
</dbReference>
<protein>
    <recommendedName>
        <fullName evidence="2">prolyl oligopeptidase</fullName>
        <ecNumber evidence="2">3.4.21.26</ecNumber>
    </recommendedName>
</protein>
<dbReference type="InterPro" id="IPR023302">
    <property type="entry name" value="Pept_S9A_N"/>
</dbReference>
<evidence type="ECO:0000256" key="2">
    <source>
        <dbReference type="ARBA" id="ARBA00011897"/>
    </source>
</evidence>
<dbReference type="EC" id="3.4.21.26" evidence="2"/>
<dbReference type="Proteomes" id="UP000755104">
    <property type="component" value="Unassembled WGS sequence"/>
</dbReference>
<dbReference type="SUPFAM" id="SSF50993">
    <property type="entry name" value="Peptidase/esterase 'gauge' domain"/>
    <property type="match status" value="1"/>
</dbReference>
<evidence type="ECO:0000313" key="8">
    <source>
        <dbReference type="EMBL" id="MBX7483342.1"/>
    </source>
</evidence>
<dbReference type="PANTHER" id="PTHR42881:SF2">
    <property type="entry name" value="PROLYL ENDOPEPTIDASE"/>
    <property type="match status" value="1"/>
</dbReference>
<feature type="domain" description="Peptidase S9 prolyl oligopeptidase catalytic" evidence="6">
    <location>
        <begin position="467"/>
        <end position="674"/>
    </location>
</feature>
<evidence type="ECO:0000259" key="7">
    <source>
        <dbReference type="Pfam" id="PF02897"/>
    </source>
</evidence>
<evidence type="ECO:0000256" key="4">
    <source>
        <dbReference type="ARBA" id="ARBA00022801"/>
    </source>
</evidence>
<evidence type="ECO:0000259" key="6">
    <source>
        <dbReference type="Pfam" id="PF00326"/>
    </source>
</evidence>
<gene>
    <name evidence="8" type="ORF">K3174_12445</name>
</gene>
<accession>A0ABS7JEB9</accession>
<dbReference type="InterPro" id="IPR002470">
    <property type="entry name" value="Peptidase_S9A"/>
</dbReference>
<name>A0ABS7JEB9_9SPHN</name>
<keyword evidence="3" id="KW-0645">Protease</keyword>
<dbReference type="InterPro" id="IPR029058">
    <property type="entry name" value="AB_hydrolase_fold"/>
</dbReference>
<comment type="catalytic activity">
    <reaction evidence="1">
        <text>Hydrolysis of Pro-|-Xaa &gt;&gt; Ala-|-Xaa in oligopeptides.</text>
        <dbReference type="EC" id="3.4.21.26"/>
    </reaction>
</comment>
<dbReference type="Gene3D" id="3.40.50.1820">
    <property type="entry name" value="alpha/beta hydrolase"/>
    <property type="match status" value="1"/>
</dbReference>
<evidence type="ECO:0000313" key="9">
    <source>
        <dbReference type="Proteomes" id="UP000755104"/>
    </source>
</evidence>
<dbReference type="PANTHER" id="PTHR42881">
    <property type="entry name" value="PROLYL ENDOPEPTIDASE"/>
    <property type="match status" value="1"/>
</dbReference>
<reference evidence="8 9" key="1">
    <citation type="submission" date="2021-08" db="EMBL/GenBank/DDBJ databases">
        <title>Comparative Genomics Analysis of the Genus Qipengyuania Reveals Extensive Genetic Diversity and Metabolic Versatility, Including the Description of Fifteen Novel Species.</title>
        <authorList>
            <person name="Liu Y."/>
        </authorList>
    </citation>
    <scope>NUCLEOTIDE SEQUENCE [LARGE SCALE GENOMIC DNA]</scope>
    <source>
        <strain evidence="8 9">6D47A</strain>
    </source>
</reference>
<dbReference type="Pfam" id="PF00326">
    <property type="entry name" value="Peptidase_S9"/>
    <property type="match status" value="1"/>
</dbReference>
<dbReference type="Gene3D" id="2.130.10.120">
    <property type="entry name" value="Prolyl oligopeptidase, N-terminal domain"/>
    <property type="match status" value="1"/>
</dbReference>
<keyword evidence="5" id="KW-0720">Serine protease</keyword>
<comment type="caution">
    <text evidence="8">The sequence shown here is derived from an EMBL/GenBank/DDBJ whole genome shotgun (WGS) entry which is preliminary data.</text>
</comment>
<feature type="domain" description="Peptidase S9A N-terminal" evidence="7">
    <location>
        <begin position="6"/>
        <end position="404"/>
    </location>
</feature>
<evidence type="ECO:0000256" key="5">
    <source>
        <dbReference type="ARBA" id="ARBA00022825"/>
    </source>
</evidence>
<sequence length="681" mass="74905">MTIHETKRGSAVEDHFGVAIADPYRWLEADMRRDPEVAAWVEKQDSAARTYLEELPSRDVFRSRLAALYNHERVTPPQKEGGRYFFTRDPAGDEPMRLIMREKLDGEDRVLVDPRDWAQTGAGALAEWSASPDGKYVAFGLQQGGTDWRTIRIVNVDSGDPLAEKLSWARSTLIAWSGDGRGFFYSRLPEPEEGEELSASFAGHAVYYHELGTPQSADRRIFSHPNLPSVLDVVGNGRYAIIYTSAVSGGNGLSVIDLEKHPWKPQTLVKRVDKPWVVMGSAGSKLFLNTKEGAERGRIVTVDLAEEEPTFREIVAEDAAVLASASIVGERIVAVYRVDAKSEVRRFRLDGAPDGRMDLPGIGSAGVFSGEPGDPEAFFTFTAHDVPWSVYRYDVATNRVAPWSVPRTAFDLDKVKVEQVFYPSKDGTRVPMFIIRRKDVAGPVPTILYAYGGYGISMVPYYSPDVMAWVEQGGAYAIANIRGGGEYGAAWHDAGRLGNKQNSFDDFIAAGEFLKAQRIASTDGLVAQGESNGALIVSAAVNQRPDLFAAALPGVGHYDMLRFARFTGGKLFINEVGDPSVEADFRTIIAYSPLHNIRPDRPYPAMLVTTADEDTRVAPPHSFKYVAALQHLVQPTKPILLRVARGAGHGAGTPQDKAIAEVADRWAFAAHWTKLHVDDRP</sequence>
<dbReference type="SUPFAM" id="SSF53474">
    <property type="entry name" value="alpha/beta-Hydrolases"/>
    <property type="match status" value="1"/>
</dbReference>
<dbReference type="Pfam" id="PF02897">
    <property type="entry name" value="Peptidase_S9_N"/>
    <property type="match status" value="1"/>
</dbReference>
<dbReference type="InterPro" id="IPR051167">
    <property type="entry name" value="Prolyl_oligopep/macrocyclase"/>
</dbReference>
<evidence type="ECO:0000256" key="3">
    <source>
        <dbReference type="ARBA" id="ARBA00022670"/>
    </source>
</evidence>
<dbReference type="InterPro" id="IPR001375">
    <property type="entry name" value="Peptidase_S9_cat"/>
</dbReference>
<proteinExistence type="predicted"/>
<dbReference type="EMBL" id="JAIGNO010000008">
    <property type="protein sequence ID" value="MBX7483342.1"/>
    <property type="molecule type" value="Genomic_DNA"/>
</dbReference>
<keyword evidence="4" id="KW-0378">Hydrolase</keyword>